<evidence type="ECO:0000256" key="1">
    <source>
        <dbReference type="ARBA" id="ARBA00004651"/>
    </source>
</evidence>
<evidence type="ECO:0000313" key="7">
    <source>
        <dbReference type="EMBL" id="WDE14490.1"/>
    </source>
</evidence>
<dbReference type="Pfam" id="PF06271">
    <property type="entry name" value="RDD"/>
    <property type="match status" value="1"/>
</dbReference>
<evidence type="ECO:0000256" key="3">
    <source>
        <dbReference type="ARBA" id="ARBA00022692"/>
    </source>
</evidence>
<evidence type="ECO:0000259" key="6">
    <source>
        <dbReference type="Pfam" id="PF06271"/>
    </source>
</evidence>
<dbReference type="Proteomes" id="UP001215231">
    <property type="component" value="Chromosome"/>
</dbReference>
<reference evidence="7 8" key="1">
    <citation type="journal article" date="2022" name="Mar. Drugs">
        <title>Bioassay-Guided Fractionation Leads to the Detection of Cholic Acid Generated by the Rare Thalassomonas sp.</title>
        <authorList>
            <person name="Pheiffer F."/>
            <person name="Schneider Y.K."/>
            <person name="Hansen E.H."/>
            <person name="Andersen J.H."/>
            <person name="Isaksson J."/>
            <person name="Busche T."/>
            <person name="R C."/>
            <person name="Kalinowski J."/>
            <person name="Zyl L.V."/>
            <person name="Trindade M."/>
        </authorList>
    </citation>
    <scope>NUCLEOTIDE SEQUENCE [LARGE SCALE GENOMIC DNA]</scope>
    <source>
        <strain evidence="7 8">A5K-61T</strain>
    </source>
</reference>
<protein>
    <submittedName>
        <fullName evidence="7">RDD family protein</fullName>
    </submittedName>
</protein>
<feature type="domain" description="RDD" evidence="6">
    <location>
        <begin position="235"/>
        <end position="311"/>
    </location>
</feature>
<sequence>MPGEILALVVSVMLYRLGSKKQAQASGQIKWRKTRSLCRFIGVFMLFIVLADSLPKLIGQFDQQSEQSIDHAASSRVNGKETRLVNVGGVPVSKEKSLAVSAVVLAASADIALSECKTLDCWNKELNGTAAALHKLAVRDELFKQSLTSLAANTDLDETQQKQLLLNLLTPYQDESADKPASAKGADKAGKELALEALVESAKPAEPEENTKAKQAAYSIMELAKGIIDDLGLGFGWAAFYFTCFTATWKGQTPGKKLLGIKVLQLDGTPLSLWDSFGRYGGYGAGIATGLLGFVQIYWDANRQAIHDKISSTVVIDVHKQQTRQE</sequence>
<keyword evidence="5" id="KW-0472">Membrane</keyword>
<dbReference type="PANTHER" id="PTHR36115">
    <property type="entry name" value="PROLINE-RICH ANTIGEN HOMOLOG-RELATED"/>
    <property type="match status" value="1"/>
</dbReference>
<evidence type="ECO:0000256" key="2">
    <source>
        <dbReference type="ARBA" id="ARBA00022475"/>
    </source>
</evidence>
<dbReference type="EMBL" id="CP059693">
    <property type="protein sequence ID" value="WDE14490.1"/>
    <property type="molecule type" value="Genomic_DNA"/>
</dbReference>
<name>A0ABY7VLU0_9GAMM</name>
<dbReference type="InterPro" id="IPR010432">
    <property type="entry name" value="RDD"/>
</dbReference>
<keyword evidence="8" id="KW-1185">Reference proteome</keyword>
<organism evidence="7 8">
    <name type="scientific">Thalassomonas haliotis</name>
    <dbReference type="NCBI Taxonomy" id="485448"/>
    <lineage>
        <taxon>Bacteria</taxon>
        <taxon>Pseudomonadati</taxon>
        <taxon>Pseudomonadota</taxon>
        <taxon>Gammaproteobacteria</taxon>
        <taxon>Alteromonadales</taxon>
        <taxon>Colwelliaceae</taxon>
        <taxon>Thalassomonas</taxon>
    </lineage>
</organism>
<evidence type="ECO:0000256" key="5">
    <source>
        <dbReference type="ARBA" id="ARBA00023136"/>
    </source>
</evidence>
<evidence type="ECO:0000313" key="8">
    <source>
        <dbReference type="Proteomes" id="UP001215231"/>
    </source>
</evidence>
<comment type="subcellular location">
    <subcellularLocation>
        <location evidence="1">Cell membrane</location>
        <topology evidence="1">Multi-pass membrane protein</topology>
    </subcellularLocation>
</comment>
<dbReference type="PANTHER" id="PTHR36115:SF6">
    <property type="entry name" value="PROLINE-RICH ANTIGEN HOMOLOG"/>
    <property type="match status" value="1"/>
</dbReference>
<evidence type="ECO:0000256" key="4">
    <source>
        <dbReference type="ARBA" id="ARBA00022989"/>
    </source>
</evidence>
<gene>
    <name evidence="7" type="ORF">H3N35_10175</name>
</gene>
<keyword evidence="4" id="KW-1133">Transmembrane helix</keyword>
<accession>A0ABY7VLU0</accession>
<keyword evidence="3" id="KW-0812">Transmembrane</keyword>
<proteinExistence type="predicted"/>
<keyword evidence="2" id="KW-1003">Cell membrane</keyword>
<dbReference type="InterPro" id="IPR051791">
    <property type="entry name" value="Pra-immunoreactive"/>
</dbReference>